<organism evidence="1 2">
    <name type="scientific">Citrobacter portucalensis</name>
    <dbReference type="NCBI Taxonomy" id="1639133"/>
    <lineage>
        <taxon>Bacteria</taxon>
        <taxon>Pseudomonadati</taxon>
        <taxon>Pseudomonadota</taxon>
        <taxon>Gammaproteobacteria</taxon>
        <taxon>Enterobacterales</taxon>
        <taxon>Enterobacteriaceae</taxon>
        <taxon>Citrobacter</taxon>
        <taxon>Citrobacter freundii complex</taxon>
    </lineage>
</organism>
<evidence type="ECO:0000313" key="2">
    <source>
        <dbReference type="Proteomes" id="UP001302613"/>
    </source>
</evidence>
<proteinExistence type="predicted"/>
<name>A0ABZ0H5U8_9ENTR</name>
<reference evidence="1 2" key="1">
    <citation type="submission" date="2023-10" db="EMBL/GenBank/DDBJ databases">
        <title>SFO-1, KPC-2, NDM-1 were first reported in Portuguese citrobacter collected clinically.</title>
        <authorList>
            <person name="Guo K."/>
        </authorList>
    </citation>
    <scope>NUCLEOTIDE SEQUENCE [LARGE SCALE GENOMIC DNA]</scope>
    <source>
        <strain evidence="1 2">L2724hy</strain>
    </source>
</reference>
<dbReference type="Proteomes" id="UP001302613">
    <property type="component" value="Chromosome"/>
</dbReference>
<keyword evidence="2" id="KW-1185">Reference proteome</keyword>
<protein>
    <submittedName>
        <fullName evidence="1">Uncharacterized protein</fullName>
    </submittedName>
</protein>
<gene>
    <name evidence="1" type="ORF">RY846_05670</name>
</gene>
<dbReference type="EMBL" id="CP136601">
    <property type="protein sequence ID" value="WOH44671.1"/>
    <property type="molecule type" value="Genomic_DNA"/>
</dbReference>
<sequence length="212" mass="24353">MSINVQIDKTICHPMDAAEFLAENQHESRLDRFVEKFLDKSDEYSKWLSLMPSFVPVELLNYQRSYPPNDFNIIDQAVKTHGILLPDGQFLFHGGLWPSDEHGNPFSTFITDRVLSTSFCPKVAINNGVWRGKAWDANRLDLIVLKTNASRTKAFIYDKKLAGHGHELEVLFAKGATLKFISESKKFKNRVTHKYQYTSKKINTHVIYAELC</sequence>
<evidence type="ECO:0000313" key="1">
    <source>
        <dbReference type="EMBL" id="WOH44671.1"/>
    </source>
</evidence>
<dbReference type="RefSeq" id="WP_234103767.1">
    <property type="nucleotide sequence ID" value="NZ_CP136601.1"/>
</dbReference>
<accession>A0ABZ0H5U8</accession>